<protein>
    <submittedName>
        <fullName evidence="1">Uncharacterized protein</fullName>
    </submittedName>
</protein>
<evidence type="ECO:0000313" key="1">
    <source>
        <dbReference type="EMBL" id="JAD70162.1"/>
    </source>
</evidence>
<sequence length="56" mass="6693">MCHCEVIDPKVLWESTWETLSEDIQHKKRIVLNFATLKLTDSQRKSYTLIEIEKLM</sequence>
<proteinExistence type="predicted"/>
<dbReference type="AlphaFoldDB" id="A0A0A9CF93"/>
<reference evidence="1" key="2">
    <citation type="journal article" date="2015" name="Data Brief">
        <title>Shoot transcriptome of the giant reed, Arundo donax.</title>
        <authorList>
            <person name="Barrero R.A."/>
            <person name="Guerrero F.D."/>
            <person name="Moolhuijzen P."/>
            <person name="Goolsby J.A."/>
            <person name="Tidwell J."/>
            <person name="Bellgard S.E."/>
            <person name="Bellgard M.I."/>
        </authorList>
    </citation>
    <scope>NUCLEOTIDE SEQUENCE</scope>
    <source>
        <tissue evidence="1">Shoot tissue taken approximately 20 cm above the soil surface</tissue>
    </source>
</reference>
<accession>A0A0A9CF93</accession>
<organism evidence="1">
    <name type="scientific">Arundo donax</name>
    <name type="common">Giant reed</name>
    <name type="synonym">Donax arundinaceus</name>
    <dbReference type="NCBI Taxonomy" id="35708"/>
    <lineage>
        <taxon>Eukaryota</taxon>
        <taxon>Viridiplantae</taxon>
        <taxon>Streptophyta</taxon>
        <taxon>Embryophyta</taxon>
        <taxon>Tracheophyta</taxon>
        <taxon>Spermatophyta</taxon>
        <taxon>Magnoliopsida</taxon>
        <taxon>Liliopsida</taxon>
        <taxon>Poales</taxon>
        <taxon>Poaceae</taxon>
        <taxon>PACMAD clade</taxon>
        <taxon>Arundinoideae</taxon>
        <taxon>Arundineae</taxon>
        <taxon>Arundo</taxon>
    </lineage>
</organism>
<dbReference type="EMBL" id="GBRH01227733">
    <property type="protein sequence ID" value="JAD70162.1"/>
    <property type="molecule type" value="Transcribed_RNA"/>
</dbReference>
<name>A0A0A9CF93_ARUDO</name>
<reference evidence="1" key="1">
    <citation type="submission" date="2014-09" db="EMBL/GenBank/DDBJ databases">
        <authorList>
            <person name="Magalhaes I.L.F."/>
            <person name="Oliveira U."/>
            <person name="Santos F.R."/>
            <person name="Vidigal T.H.D.A."/>
            <person name="Brescovit A.D."/>
            <person name="Santos A.J."/>
        </authorList>
    </citation>
    <scope>NUCLEOTIDE SEQUENCE</scope>
    <source>
        <tissue evidence="1">Shoot tissue taken approximately 20 cm above the soil surface</tissue>
    </source>
</reference>